<reference evidence="2" key="1">
    <citation type="journal article" date="2023" name="GigaByte">
        <title>Genome assembly of the bearded iris, Iris pallida Lam.</title>
        <authorList>
            <person name="Bruccoleri R.E."/>
            <person name="Oakeley E.J."/>
            <person name="Faust A.M.E."/>
            <person name="Altorfer M."/>
            <person name="Dessus-Babus S."/>
            <person name="Burckhardt D."/>
            <person name="Oertli M."/>
            <person name="Naumann U."/>
            <person name="Petersen F."/>
            <person name="Wong J."/>
        </authorList>
    </citation>
    <scope>NUCLEOTIDE SEQUENCE</scope>
    <source>
        <strain evidence="2">GSM-AAB239-AS_SAM_17_03QT</strain>
    </source>
</reference>
<proteinExistence type="predicted"/>
<protein>
    <submittedName>
        <fullName evidence="2">Serine/arginine repetitive matrix protein 1 isoform X1</fullName>
    </submittedName>
</protein>
<sequence length="158" mass="16598">MEKGWTHRTGCLSLGAVEKSPHRRSVFVGAPGRSANLGLGGEESDAVSRCGDVARLCSPENEVAEVVGAGTTTSPRPASWSRALKTSGHGGCRRDSAAPGAGRSWTRGVLGRTQPEKGEDRRCYDGACGRRGSAGTGGKTSSAPRRRRKVVHDGLEIW</sequence>
<feature type="region of interest" description="Disordered" evidence="1">
    <location>
        <begin position="67"/>
        <end position="158"/>
    </location>
</feature>
<evidence type="ECO:0000256" key="1">
    <source>
        <dbReference type="SAM" id="MobiDB-lite"/>
    </source>
</evidence>
<name>A0AAX6IFX8_IRIPA</name>
<dbReference type="Proteomes" id="UP001140949">
    <property type="component" value="Unassembled WGS sequence"/>
</dbReference>
<dbReference type="EMBL" id="JANAVB010002393">
    <property type="protein sequence ID" value="KAJ6851275.1"/>
    <property type="molecule type" value="Genomic_DNA"/>
</dbReference>
<dbReference type="AlphaFoldDB" id="A0AAX6IFX8"/>
<organism evidence="2 3">
    <name type="scientific">Iris pallida</name>
    <name type="common">Sweet iris</name>
    <dbReference type="NCBI Taxonomy" id="29817"/>
    <lineage>
        <taxon>Eukaryota</taxon>
        <taxon>Viridiplantae</taxon>
        <taxon>Streptophyta</taxon>
        <taxon>Embryophyta</taxon>
        <taxon>Tracheophyta</taxon>
        <taxon>Spermatophyta</taxon>
        <taxon>Magnoliopsida</taxon>
        <taxon>Liliopsida</taxon>
        <taxon>Asparagales</taxon>
        <taxon>Iridaceae</taxon>
        <taxon>Iridoideae</taxon>
        <taxon>Irideae</taxon>
        <taxon>Iris</taxon>
    </lineage>
</organism>
<evidence type="ECO:0000313" key="3">
    <source>
        <dbReference type="Proteomes" id="UP001140949"/>
    </source>
</evidence>
<feature type="compositionally biased region" description="Basic and acidic residues" evidence="1">
    <location>
        <begin position="114"/>
        <end position="124"/>
    </location>
</feature>
<reference evidence="2" key="2">
    <citation type="submission" date="2023-04" db="EMBL/GenBank/DDBJ databases">
        <authorList>
            <person name="Bruccoleri R.E."/>
            <person name="Oakeley E.J."/>
            <person name="Faust A.-M."/>
            <person name="Dessus-Babus S."/>
            <person name="Altorfer M."/>
            <person name="Burckhardt D."/>
            <person name="Oertli M."/>
            <person name="Naumann U."/>
            <person name="Petersen F."/>
            <person name="Wong J."/>
        </authorList>
    </citation>
    <scope>NUCLEOTIDE SEQUENCE</scope>
    <source>
        <strain evidence="2">GSM-AAB239-AS_SAM_17_03QT</strain>
        <tissue evidence="2">Leaf</tissue>
    </source>
</reference>
<accession>A0AAX6IFX8</accession>
<evidence type="ECO:0000313" key="2">
    <source>
        <dbReference type="EMBL" id="KAJ6851275.1"/>
    </source>
</evidence>
<keyword evidence="3" id="KW-1185">Reference proteome</keyword>
<comment type="caution">
    <text evidence="2">The sequence shown here is derived from an EMBL/GenBank/DDBJ whole genome shotgun (WGS) entry which is preliminary data.</text>
</comment>
<gene>
    <name evidence="2" type="ORF">M6B38_261485</name>
</gene>